<gene>
    <name evidence="1" type="ORF">HMPREF1219_00128</name>
</gene>
<dbReference type="STRING" id="1125779.HMPREF1219_00128"/>
<dbReference type="HOGENOM" id="CLU_3182638_0_0_11"/>
<accession>S2Z276</accession>
<sequence>MSKLIQTVAGIAVCIAFALMLVLAVTEQPTWQPDPATGIPTEVQPR</sequence>
<dbReference type="RefSeq" id="WP_016457052.1">
    <property type="nucleotide sequence ID" value="NZ_KE150446.1"/>
</dbReference>
<dbReference type="PATRIC" id="fig|1125779.3.peg.122"/>
<keyword evidence="2" id="KW-1185">Reference proteome</keyword>
<comment type="caution">
    <text evidence="1">The sequence shown here is derived from an EMBL/GenBank/DDBJ whole genome shotgun (WGS) entry which is preliminary data.</text>
</comment>
<evidence type="ECO:0000313" key="2">
    <source>
        <dbReference type="Proteomes" id="UP000014408"/>
    </source>
</evidence>
<organism evidence="1 2">
    <name type="scientific">Corynebacterium pyruviciproducens ATCC BAA-1742</name>
    <dbReference type="NCBI Taxonomy" id="1125779"/>
    <lineage>
        <taxon>Bacteria</taxon>
        <taxon>Bacillati</taxon>
        <taxon>Actinomycetota</taxon>
        <taxon>Actinomycetes</taxon>
        <taxon>Mycobacteriales</taxon>
        <taxon>Corynebacteriaceae</taxon>
        <taxon>Corynebacterium</taxon>
    </lineage>
</organism>
<dbReference type="Proteomes" id="UP000014408">
    <property type="component" value="Unassembled WGS sequence"/>
</dbReference>
<name>S2Z276_9CORY</name>
<evidence type="ECO:0000313" key="1">
    <source>
        <dbReference type="EMBL" id="EPD70833.1"/>
    </source>
</evidence>
<protein>
    <submittedName>
        <fullName evidence="1">Uncharacterized protein</fullName>
    </submittedName>
</protein>
<reference evidence="1 2" key="1">
    <citation type="submission" date="2013-05" db="EMBL/GenBank/DDBJ databases">
        <title>The Genome Sequence of Corynebacterium pyruviciproducens 1773O (ATCC BAA-1742).</title>
        <authorList>
            <consortium name="The Broad Institute Genomics Platform"/>
            <person name="Earl A."/>
            <person name="Ward D."/>
            <person name="Feldgarden M."/>
            <person name="Gevers D."/>
            <person name="Tong J."/>
            <person name="Walker B."/>
            <person name="Young S."/>
            <person name="Zeng Q."/>
            <person name="Gargeya S."/>
            <person name="Fitzgerald M."/>
            <person name="Haas B."/>
            <person name="Abouelleil A."/>
            <person name="Allen A.W."/>
            <person name="Alvarado L."/>
            <person name="Arachchi H.M."/>
            <person name="Berlin A.M."/>
            <person name="Chapman S.B."/>
            <person name="Gainer-Dewar J."/>
            <person name="Goldberg J."/>
            <person name="Griggs A."/>
            <person name="Gujja S."/>
            <person name="Hansen M."/>
            <person name="Howarth C."/>
            <person name="Imamovic A."/>
            <person name="Ireland A."/>
            <person name="Larimer J."/>
            <person name="McCowan C."/>
            <person name="Murphy C."/>
            <person name="Pearson M."/>
            <person name="Poon T.W."/>
            <person name="Priest M."/>
            <person name="Roberts A."/>
            <person name="Saif S."/>
            <person name="Shea T."/>
            <person name="Sisk P."/>
            <person name="Sykes S."/>
            <person name="Wortman J."/>
            <person name="Nusbaum C."/>
            <person name="Birren B."/>
        </authorList>
    </citation>
    <scope>NUCLEOTIDE SEQUENCE [LARGE SCALE GENOMIC DNA]</scope>
    <source>
        <strain evidence="1 2">ATCC BAA-1742</strain>
    </source>
</reference>
<dbReference type="AlphaFoldDB" id="S2Z276"/>
<proteinExistence type="predicted"/>
<dbReference type="EMBL" id="ATBY01000002">
    <property type="protein sequence ID" value="EPD70833.1"/>
    <property type="molecule type" value="Genomic_DNA"/>
</dbReference>